<dbReference type="Proteomes" id="UP000289323">
    <property type="component" value="Unassembled WGS sequence"/>
</dbReference>
<feature type="compositionally biased region" description="Low complexity" evidence="1">
    <location>
        <begin position="581"/>
        <end position="590"/>
    </location>
</feature>
<dbReference type="AlphaFoldDB" id="A0A3S4B7K3"/>
<dbReference type="EMBL" id="OUUZ01000011">
    <property type="protein sequence ID" value="SPQ23871.1"/>
    <property type="molecule type" value="Genomic_DNA"/>
</dbReference>
<dbReference type="Pfam" id="PF09414">
    <property type="entry name" value="RNA_ligase"/>
    <property type="match status" value="1"/>
</dbReference>
<feature type="domain" description="RNA ligase" evidence="2">
    <location>
        <begin position="278"/>
        <end position="475"/>
    </location>
</feature>
<evidence type="ECO:0000256" key="1">
    <source>
        <dbReference type="SAM" id="MobiDB-lite"/>
    </source>
</evidence>
<feature type="region of interest" description="Disordered" evidence="1">
    <location>
        <begin position="26"/>
        <end position="78"/>
    </location>
</feature>
<feature type="compositionally biased region" description="Low complexity" evidence="1">
    <location>
        <begin position="43"/>
        <end position="56"/>
    </location>
</feature>
<reference evidence="3 4" key="1">
    <citation type="submission" date="2018-04" db="EMBL/GenBank/DDBJ databases">
        <authorList>
            <person name="Huttner S."/>
            <person name="Dainat J."/>
        </authorList>
    </citation>
    <scope>NUCLEOTIDE SEQUENCE [LARGE SCALE GENOMIC DNA]</scope>
</reference>
<dbReference type="Pfam" id="PF21189">
    <property type="entry name" value="PHA02142"/>
    <property type="match status" value="1"/>
</dbReference>
<name>A0A3S4B7K3_9PEZI</name>
<dbReference type="InterPro" id="IPR021122">
    <property type="entry name" value="RNA_ligase_dom_REL/Rnl2"/>
</dbReference>
<sequence length="628" mass="69393">MSPQPAPSSGASKDLYSWLETAISSANAELPSTPRAPRTPEASHSPTSSHTSSSSPIVLTPTSSSLADLDTPAEGSVEQQLGNYQRKLVTVRRIADVTPINKGHSVVTIDGWKVVVPKAEKFAKDDLVLFFEVDSFLPAASKYESLFAQVGPLVTFDDEEGYRVGTSTWTDWDKNKIISQGHVYHLYKFPDIDEKIRKLHWEHIELNDDQFVELIRPIDFTAELGVKKWVSFPENGEDINGVPTTNPKTPPFIPKTDMERVQNCPNLFTKPKYRYMTYQESLKLDGAGMTVYFVTPDSPFYSMLPALPTPSPANAHTMLQHAVHPTGRLGVCTRNQDLLPHLLPSRAAPALHTTCWTAAVAANLHRSLPALGQNIAIQAELVGPSIQGNPYGYAADAAHELFVFAVVDLAAGRRWHPRRAHAFAAGLGLKHVPVLGYHTIPALARHHQDLIDRAELKRGEGLVFKNCDDGRWFKVLSSRWILQKGDEKHARAKAKKAGKGKGVLVDEDEAEAEDGVVGERAEEAKRESFKGWQMSSEEAAKIREIFENLAEWMRRDDGLRKWMEEWEQGFHGKAMVVKPRGAATEGETAAPEGKKPKTSGGSASGQGAKPFAVPEEKRKELTDWLGIN</sequence>
<proteinExistence type="predicted"/>
<evidence type="ECO:0000313" key="3">
    <source>
        <dbReference type="EMBL" id="SPQ23871.1"/>
    </source>
</evidence>
<organism evidence="3 4">
    <name type="scientific">Thermothielavioides terrestris</name>
    <dbReference type="NCBI Taxonomy" id="2587410"/>
    <lineage>
        <taxon>Eukaryota</taxon>
        <taxon>Fungi</taxon>
        <taxon>Dikarya</taxon>
        <taxon>Ascomycota</taxon>
        <taxon>Pezizomycotina</taxon>
        <taxon>Sordariomycetes</taxon>
        <taxon>Sordariomycetidae</taxon>
        <taxon>Sordariales</taxon>
        <taxon>Chaetomiaceae</taxon>
        <taxon>Thermothielavioides</taxon>
    </lineage>
</organism>
<dbReference type="SUPFAM" id="SSF56091">
    <property type="entry name" value="DNA ligase/mRNA capping enzyme, catalytic domain"/>
    <property type="match status" value="1"/>
</dbReference>
<dbReference type="Gene3D" id="3.30.470.30">
    <property type="entry name" value="DNA ligase/mRNA capping enzyme"/>
    <property type="match status" value="1"/>
</dbReference>
<protein>
    <submittedName>
        <fullName evidence="3">50c9e573-d858-4fad-a172-d24d56b4bbe1</fullName>
    </submittedName>
</protein>
<evidence type="ECO:0000313" key="4">
    <source>
        <dbReference type="Proteomes" id="UP000289323"/>
    </source>
</evidence>
<feature type="region of interest" description="Disordered" evidence="1">
    <location>
        <begin position="578"/>
        <end position="628"/>
    </location>
</feature>
<gene>
    <name evidence="3" type="ORF">TT172_LOCUS6290</name>
</gene>
<evidence type="ECO:0000259" key="2">
    <source>
        <dbReference type="Pfam" id="PF09414"/>
    </source>
</evidence>
<accession>A0A3S4B7K3</accession>